<name>A0AAV4KTU2_9ACTN</name>
<dbReference type="Proteomes" id="UP000326029">
    <property type="component" value="Chromosome"/>
</dbReference>
<dbReference type="GO" id="GO:0003824">
    <property type="term" value="F:catalytic activity"/>
    <property type="evidence" value="ECO:0007669"/>
    <property type="project" value="InterPro"/>
</dbReference>
<evidence type="ECO:0000259" key="2">
    <source>
        <dbReference type="Pfam" id="PF01425"/>
    </source>
</evidence>
<comment type="similarity">
    <text evidence="1">Belongs to the amidase family.</text>
</comment>
<evidence type="ECO:0000313" key="5">
    <source>
        <dbReference type="Proteomes" id="UP000326029"/>
    </source>
</evidence>
<dbReference type="RefSeq" id="WP_152370989.1">
    <property type="nucleotide sequence ID" value="NZ_BMSJ01000017.1"/>
</dbReference>
<reference evidence="3 6" key="1">
    <citation type="journal article" date="2014" name="Int. J. Syst. Evol. Microbiol.">
        <title>Complete genome sequence of Corynebacterium casei LMG S-19264T (=DSM 44701T), isolated from a smear-ripened cheese.</title>
        <authorList>
            <consortium name="US DOE Joint Genome Institute (JGI-PGF)"/>
            <person name="Walter F."/>
            <person name="Albersmeier A."/>
            <person name="Kalinowski J."/>
            <person name="Ruckert C."/>
        </authorList>
    </citation>
    <scope>NUCLEOTIDE SEQUENCE [LARGE SCALE GENOMIC DNA]</scope>
    <source>
        <strain evidence="3 6">JCM 4205</strain>
    </source>
</reference>
<evidence type="ECO:0000313" key="6">
    <source>
        <dbReference type="Proteomes" id="UP000642014"/>
    </source>
</evidence>
<dbReference type="InterPro" id="IPR000120">
    <property type="entry name" value="Amidase"/>
</dbReference>
<organism evidence="3 6">
    <name type="scientific">Streptomyces cinereoruber</name>
    <dbReference type="NCBI Taxonomy" id="67260"/>
    <lineage>
        <taxon>Bacteria</taxon>
        <taxon>Bacillati</taxon>
        <taxon>Actinomycetota</taxon>
        <taxon>Actinomycetes</taxon>
        <taxon>Kitasatosporales</taxon>
        <taxon>Streptomycetaceae</taxon>
        <taxon>Streptomyces</taxon>
    </lineage>
</organism>
<dbReference type="Gene3D" id="3.90.1300.10">
    <property type="entry name" value="Amidase signature (AS) domain"/>
    <property type="match status" value="1"/>
</dbReference>
<protein>
    <submittedName>
        <fullName evidence="3">Amidase</fullName>
    </submittedName>
</protein>
<proteinExistence type="inferred from homology"/>
<evidence type="ECO:0000313" key="4">
    <source>
        <dbReference type="EMBL" id="QEV35444.1"/>
    </source>
</evidence>
<dbReference type="EMBL" id="BMSJ01000017">
    <property type="protein sequence ID" value="GGR50985.1"/>
    <property type="molecule type" value="Genomic_DNA"/>
</dbReference>
<gene>
    <name evidence="4" type="ORF">CP977_27430</name>
    <name evidence="3" type="ORF">GCM10010497_63020</name>
</gene>
<dbReference type="InterPro" id="IPR036928">
    <property type="entry name" value="AS_sf"/>
</dbReference>
<reference evidence="4 5" key="2">
    <citation type="submission" date="2017-09" db="EMBL/GenBank/DDBJ databases">
        <authorList>
            <person name="Lee N."/>
            <person name="Cho B.-K."/>
        </authorList>
    </citation>
    <scope>NUCLEOTIDE SEQUENCE [LARGE SCALE GENOMIC DNA]</scope>
    <source>
        <strain evidence="4 5">ATCC 19740</strain>
    </source>
</reference>
<dbReference type="SUPFAM" id="SSF75304">
    <property type="entry name" value="Amidase signature (AS) enzymes"/>
    <property type="match status" value="1"/>
</dbReference>
<dbReference type="AlphaFoldDB" id="A0AAV4KTU2"/>
<dbReference type="PANTHER" id="PTHR11895:SF7">
    <property type="entry name" value="GLUTAMYL-TRNA(GLN) AMIDOTRANSFERASE SUBUNIT A, MITOCHONDRIAL"/>
    <property type="match status" value="1"/>
</dbReference>
<evidence type="ECO:0000313" key="3">
    <source>
        <dbReference type="EMBL" id="GGR50985.1"/>
    </source>
</evidence>
<dbReference type="InterPro" id="IPR023631">
    <property type="entry name" value="Amidase_dom"/>
</dbReference>
<accession>A0AAV4KTU2</accession>
<dbReference type="Proteomes" id="UP000642014">
    <property type="component" value="Unassembled WGS sequence"/>
</dbReference>
<dbReference type="GeneID" id="95457498"/>
<dbReference type="EMBL" id="CP023693">
    <property type="protein sequence ID" value="QEV35444.1"/>
    <property type="molecule type" value="Genomic_DNA"/>
</dbReference>
<dbReference type="Pfam" id="PF01425">
    <property type="entry name" value="Amidase"/>
    <property type="match status" value="1"/>
</dbReference>
<dbReference type="PANTHER" id="PTHR11895">
    <property type="entry name" value="TRANSAMIDASE"/>
    <property type="match status" value="1"/>
</dbReference>
<keyword evidence="5" id="KW-1185">Reference proteome</keyword>
<reference evidence="3" key="3">
    <citation type="submission" date="2023-08" db="EMBL/GenBank/DDBJ databases">
        <authorList>
            <person name="Sun Q."/>
            <person name="Ohkuma M."/>
        </authorList>
    </citation>
    <scope>NUCLEOTIDE SEQUENCE</scope>
    <source>
        <strain evidence="3">JCM 4205</strain>
    </source>
</reference>
<feature type="domain" description="Amidase" evidence="2">
    <location>
        <begin position="34"/>
        <end position="457"/>
    </location>
</feature>
<evidence type="ECO:0000256" key="1">
    <source>
        <dbReference type="ARBA" id="ARBA00009199"/>
    </source>
</evidence>
<sequence length="477" mass="49013">MDDAPTHTTDGPTAFTSAVELRGLVRDGRSSAVEITEAVLTRLEKVNPLLNAVISVRAEGALADARTADALPPERRGPLHGVPFTVKDVNESTDLPVAYGSLPFTGYRPGFDSEAVARLRRAGGILVGGTNMPEFGLRITTDNRAFGATRNPWNTEHGPAGSSGGAAAAVAAGIGPLALAADGAGSVRAPASACGVVGLKPSRGRVPWAPSTQEQWAGYVVNGPVARTVADAALMLDVLAGPVPGEPYGLPAPSGSFLAACGQPAGRPRVAYTAVPPHGAVAPEVLAVFERAVGAFAATGAEMVEAAPDLGGLLDPLLTVMAANTAAMVRGVPPQRLAELESTTLDTARYGERLGAADYCGAVAAAQGRAAEVVRFWEHHDVLLTPTLTVLPPPLGTAPQGPGFVERWREYADWLAFTYPFNITGQPAVSLPAGRTPDGLPVGIQMVGAPGGEARLLAVAAAFERALPWADERPPLG</sequence>